<dbReference type="GeneID" id="30199523"/>
<sequence length="810" mass="90497">MRESFRQQVLARKQKKEATASPTIAEAKPVELKKEASPAPAPVEAKPKTADPIKSKSPSPAPVSSTSEKSEQDEDTVRKFKELVAAKKKTSSTAPEVSPKANEDKEISNPATEEAKSVETKSEVQTATAIEETTPQDLVGEKPKTEDTESVKPEEPEIIKEETEPAEASKDDEESNQSETKEEEKATAPEFTISKLFEQIAKAKIIEDPYNFKYPEGKTAPTIKAEIKTKKYSYNPEFLMQFAEVTSLPLDEAFKDRFKFIQISDKRNDRSLSKGGPGGFRSGFGQGSISGIQGSSFSKSGSSRKQFDLNSRSNSRQNSKRRGGGSGRNERKSNRNRDRDNEREREPEVPAEPVKPLEKSANRWIPKSRLAKTQEVKYAPDGVTVILSPEDVSRKVKSLLNKLTLEFFEDISNDIINIANQSKWETNAETLGSVLEFTFAKACDEPHWSSMYAQFCAKMCKDIDPEIKKEGEIRKDGEPLTGGGIVRKLLLSRCQIEYQKGWADKLPTNEDGSALDPEMMSDEYYAAAAAKRRGLGLIRFIGHLFVLGLLSEPIIFVCLKDQSKNVTDPSEDTVENLIQLVKTVGQALDFSPNERTRATFDAFFQSIPAMAEKAKLPSRLQFKLMDLVDLRKRRWSGGESDAGPKTITEIHEEAEKKQRDHEREQKEKRNQHRGDSRSNSSRGAWGNSNRVSSSDIKNVGVVRNSNSSSNLGPTNNFTRTKSQRSSSRQSSQNLASENPSPSPASPLSARENSKKSEPAGNRFTLLHEDNQPESDEEDEDEQEHENSEEQQDIEDSKKEEEDSKDEQKAE</sequence>
<evidence type="ECO:0000256" key="5">
    <source>
        <dbReference type="ARBA" id="ARBA00022553"/>
    </source>
</evidence>
<dbReference type="STRING" id="683960.A0A1E3NXA9"/>
<dbReference type="GO" id="GO:0003729">
    <property type="term" value="F:mRNA binding"/>
    <property type="evidence" value="ECO:0007669"/>
    <property type="project" value="TreeGrafter"/>
</dbReference>
<evidence type="ECO:0000256" key="7">
    <source>
        <dbReference type="ARBA" id="ARBA00022917"/>
    </source>
</evidence>
<feature type="compositionally biased region" description="Basic and acidic residues" evidence="8">
    <location>
        <begin position="648"/>
        <end position="676"/>
    </location>
</feature>
<feature type="compositionally biased region" description="Basic and acidic residues" evidence="8">
    <location>
        <begin position="75"/>
        <end position="85"/>
    </location>
</feature>
<feature type="compositionally biased region" description="Polar residues" evidence="8">
    <location>
        <begin position="711"/>
        <end position="720"/>
    </location>
</feature>
<feature type="compositionally biased region" description="Basic and acidic residues" evidence="8">
    <location>
        <begin position="45"/>
        <end position="54"/>
    </location>
</feature>
<dbReference type="InterPro" id="IPR003890">
    <property type="entry name" value="MIF4G-like_typ-3"/>
</dbReference>
<dbReference type="Pfam" id="PF12152">
    <property type="entry name" value="eIF_4G1"/>
    <property type="match status" value="1"/>
</dbReference>
<feature type="region of interest" description="Disordered" evidence="8">
    <location>
        <begin position="635"/>
        <end position="810"/>
    </location>
</feature>
<feature type="compositionally biased region" description="Low complexity" evidence="8">
    <location>
        <begin position="55"/>
        <end position="67"/>
    </location>
</feature>
<dbReference type="Pfam" id="PF02854">
    <property type="entry name" value="MIF4G"/>
    <property type="match status" value="1"/>
</dbReference>
<evidence type="ECO:0000256" key="6">
    <source>
        <dbReference type="ARBA" id="ARBA00022884"/>
    </source>
</evidence>
<dbReference type="Gene3D" id="1.20.970.30">
    <property type="entry name" value="eIF4G, eIF4E-binding domain"/>
    <property type="match status" value="1"/>
</dbReference>
<dbReference type="SUPFAM" id="SSF101489">
    <property type="entry name" value="Eukaryotic initiation factor 4f subunit eIF4g, eIF4e-binding domain"/>
    <property type="match status" value="1"/>
</dbReference>
<feature type="compositionally biased region" description="Low complexity" evidence="8">
    <location>
        <begin position="289"/>
        <end position="317"/>
    </location>
</feature>
<dbReference type="GO" id="GO:0010494">
    <property type="term" value="C:cytoplasmic stress granule"/>
    <property type="evidence" value="ECO:0007669"/>
    <property type="project" value="UniProtKB-ARBA"/>
</dbReference>
<name>A0A1E3NXA9_WICAA</name>
<dbReference type="RefSeq" id="XP_019037028.1">
    <property type="nucleotide sequence ID" value="XM_019182277.1"/>
</dbReference>
<dbReference type="GO" id="GO:0003743">
    <property type="term" value="F:translation initiation factor activity"/>
    <property type="evidence" value="ECO:0007669"/>
    <property type="project" value="UniProtKB-KW"/>
</dbReference>
<feature type="region of interest" description="Disordered" evidence="8">
    <location>
        <begin position="1"/>
        <end position="192"/>
    </location>
</feature>
<feature type="compositionally biased region" description="Polar residues" evidence="8">
    <location>
        <begin position="123"/>
        <end position="136"/>
    </location>
</feature>
<feature type="region of interest" description="Disordered" evidence="8">
    <location>
        <begin position="268"/>
        <end position="360"/>
    </location>
</feature>
<dbReference type="PANTHER" id="PTHR23253">
    <property type="entry name" value="EUKARYOTIC TRANSLATION INITIATION FACTOR 4 GAMMA"/>
    <property type="match status" value="1"/>
</dbReference>
<proteinExistence type="inferred from homology"/>
<dbReference type="EMBL" id="KV454213">
    <property type="protein sequence ID" value="ODQ57821.1"/>
    <property type="molecule type" value="Genomic_DNA"/>
</dbReference>
<protein>
    <recommendedName>
        <fullName evidence="9">MIF4G domain-containing protein</fullName>
    </recommendedName>
</protein>
<feature type="compositionally biased region" description="Basic and acidic residues" evidence="8">
    <location>
        <begin position="794"/>
        <end position="810"/>
    </location>
</feature>
<dbReference type="SUPFAM" id="SSF48371">
    <property type="entry name" value="ARM repeat"/>
    <property type="match status" value="1"/>
</dbReference>
<feature type="compositionally biased region" description="Gly residues" evidence="8">
    <location>
        <begin position="275"/>
        <end position="288"/>
    </location>
</feature>
<feature type="domain" description="MIF4G" evidence="9">
    <location>
        <begin position="393"/>
        <end position="634"/>
    </location>
</feature>
<evidence type="ECO:0000256" key="4">
    <source>
        <dbReference type="ARBA" id="ARBA00022540"/>
    </source>
</evidence>
<dbReference type="Gene3D" id="1.25.40.180">
    <property type="match status" value="1"/>
</dbReference>
<dbReference type="SMART" id="SM00543">
    <property type="entry name" value="MIF4G"/>
    <property type="match status" value="1"/>
</dbReference>
<accession>A0A1E3NXA9</accession>
<dbReference type="AlphaFoldDB" id="A0A1E3NXA9"/>
<feature type="compositionally biased region" description="Basic and acidic residues" evidence="8">
    <location>
        <begin position="328"/>
        <end position="348"/>
    </location>
</feature>
<feature type="compositionally biased region" description="Low complexity" evidence="8">
    <location>
        <begin position="698"/>
        <end position="710"/>
    </location>
</feature>
<keyword evidence="7" id="KW-0648">Protein biosynthesis</keyword>
<gene>
    <name evidence="10" type="ORF">WICANDRAFT_35179</name>
</gene>
<comment type="subcellular location">
    <subcellularLocation>
        <location evidence="1">Cytoplasm</location>
    </subcellularLocation>
</comment>
<dbReference type="OrthoDB" id="514777at2759"/>
<feature type="compositionally biased region" description="Low complexity" evidence="8">
    <location>
        <begin position="723"/>
        <end position="749"/>
    </location>
</feature>
<evidence type="ECO:0000313" key="11">
    <source>
        <dbReference type="Proteomes" id="UP000094112"/>
    </source>
</evidence>
<feature type="compositionally biased region" description="Basic and acidic residues" evidence="8">
    <location>
        <begin position="139"/>
        <end position="169"/>
    </location>
</feature>
<feature type="compositionally biased region" description="Acidic residues" evidence="8">
    <location>
        <begin position="771"/>
        <end position="793"/>
    </location>
</feature>
<dbReference type="Proteomes" id="UP000094112">
    <property type="component" value="Unassembled WGS sequence"/>
</dbReference>
<evidence type="ECO:0000256" key="2">
    <source>
        <dbReference type="ARBA" id="ARBA00005775"/>
    </source>
</evidence>
<evidence type="ECO:0000313" key="10">
    <source>
        <dbReference type="EMBL" id="ODQ57821.1"/>
    </source>
</evidence>
<evidence type="ECO:0000259" key="9">
    <source>
        <dbReference type="SMART" id="SM00543"/>
    </source>
</evidence>
<dbReference type="PANTHER" id="PTHR23253:SF9">
    <property type="entry name" value="EUKARYOTIC TRANSLATION INITIATION FACTOR 4 GAMMA 2"/>
    <property type="match status" value="1"/>
</dbReference>
<feature type="compositionally biased region" description="Basic and acidic residues" evidence="8">
    <location>
        <begin position="101"/>
        <end position="122"/>
    </location>
</feature>
<evidence type="ECO:0000256" key="3">
    <source>
        <dbReference type="ARBA" id="ARBA00022490"/>
    </source>
</evidence>
<evidence type="ECO:0000256" key="1">
    <source>
        <dbReference type="ARBA" id="ARBA00004496"/>
    </source>
</evidence>
<dbReference type="InterPro" id="IPR016024">
    <property type="entry name" value="ARM-type_fold"/>
</dbReference>
<dbReference type="GO" id="GO:0016281">
    <property type="term" value="C:eukaryotic translation initiation factor 4F complex"/>
    <property type="evidence" value="ECO:0007669"/>
    <property type="project" value="TreeGrafter"/>
</dbReference>
<keyword evidence="4" id="KW-0396">Initiation factor</keyword>
<dbReference type="InterPro" id="IPR036211">
    <property type="entry name" value="eIF4G_eIF4E-bd_sf"/>
</dbReference>
<reference evidence="10 11" key="1">
    <citation type="journal article" date="2016" name="Proc. Natl. Acad. Sci. U.S.A.">
        <title>Comparative genomics of biotechnologically important yeasts.</title>
        <authorList>
            <person name="Riley R."/>
            <person name="Haridas S."/>
            <person name="Wolfe K.H."/>
            <person name="Lopes M.R."/>
            <person name="Hittinger C.T."/>
            <person name="Goeker M."/>
            <person name="Salamov A.A."/>
            <person name="Wisecaver J.H."/>
            <person name="Long T.M."/>
            <person name="Calvey C.H."/>
            <person name="Aerts A.L."/>
            <person name="Barry K.W."/>
            <person name="Choi C."/>
            <person name="Clum A."/>
            <person name="Coughlan A.Y."/>
            <person name="Deshpande S."/>
            <person name="Douglass A.P."/>
            <person name="Hanson S.J."/>
            <person name="Klenk H.-P."/>
            <person name="LaButti K.M."/>
            <person name="Lapidus A."/>
            <person name="Lindquist E.A."/>
            <person name="Lipzen A.M."/>
            <person name="Meier-Kolthoff J.P."/>
            <person name="Ohm R.A."/>
            <person name="Otillar R.P."/>
            <person name="Pangilinan J.L."/>
            <person name="Peng Y."/>
            <person name="Rokas A."/>
            <person name="Rosa C.A."/>
            <person name="Scheuner C."/>
            <person name="Sibirny A.A."/>
            <person name="Slot J.C."/>
            <person name="Stielow J.B."/>
            <person name="Sun H."/>
            <person name="Kurtzman C.P."/>
            <person name="Blackwell M."/>
            <person name="Grigoriev I.V."/>
            <person name="Jeffries T.W."/>
        </authorList>
    </citation>
    <scope>NUCLEOTIDE SEQUENCE [LARGE SCALE GENOMIC DNA]</scope>
    <source>
        <strain evidence="11">ATCC 58044 / CBS 1984 / NCYC 433 / NRRL Y-366-8</strain>
    </source>
</reference>
<comment type="similarity">
    <text evidence="2">Belongs to the eukaryotic initiation factor 4G family.</text>
</comment>
<keyword evidence="3" id="KW-0963">Cytoplasm</keyword>
<feature type="compositionally biased region" description="Polar residues" evidence="8">
    <location>
        <begin position="677"/>
        <end position="696"/>
    </location>
</feature>
<keyword evidence="6" id="KW-0694">RNA-binding</keyword>
<keyword evidence="5" id="KW-0597">Phosphoprotein</keyword>
<keyword evidence="11" id="KW-1185">Reference proteome</keyword>
<organism evidence="10 11">
    <name type="scientific">Wickerhamomyces anomalus (strain ATCC 58044 / CBS 1984 / NCYC 433 / NRRL Y-366-8)</name>
    <name type="common">Yeast</name>
    <name type="synonym">Hansenula anomala</name>
    <dbReference type="NCBI Taxonomy" id="683960"/>
    <lineage>
        <taxon>Eukaryota</taxon>
        <taxon>Fungi</taxon>
        <taxon>Dikarya</taxon>
        <taxon>Ascomycota</taxon>
        <taxon>Saccharomycotina</taxon>
        <taxon>Saccharomycetes</taxon>
        <taxon>Phaffomycetales</taxon>
        <taxon>Wickerhamomycetaceae</taxon>
        <taxon>Wickerhamomyces</taxon>
    </lineage>
</organism>
<dbReference type="FunFam" id="1.25.40.180:FF:000020">
    <property type="entry name" value="Eukaryotic translation initiation factor subunit"/>
    <property type="match status" value="1"/>
</dbReference>
<evidence type="ECO:0000256" key="8">
    <source>
        <dbReference type="SAM" id="MobiDB-lite"/>
    </source>
</evidence>
<dbReference type="InterPro" id="IPR022745">
    <property type="entry name" value="eIF4G1_eIF4E-bd"/>
</dbReference>